<evidence type="ECO:0000256" key="2">
    <source>
        <dbReference type="SAM" id="MobiDB-lite"/>
    </source>
</evidence>
<feature type="compositionally biased region" description="Basic and acidic residues" evidence="2">
    <location>
        <begin position="195"/>
        <end position="209"/>
    </location>
</feature>
<feature type="compositionally biased region" description="Low complexity" evidence="2">
    <location>
        <begin position="72"/>
        <end position="87"/>
    </location>
</feature>
<dbReference type="EMBL" id="ML143473">
    <property type="protein sequence ID" value="TBU24774.1"/>
    <property type="molecule type" value="Genomic_DNA"/>
</dbReference>
<feature type="region of interest" description="Disordered" evidence="2">
    <location>
        <begin position="625"/>
        <end position="654"/>
    </location>
</feature>
<evidence type="ECO:0000313" key="3">
    <source>
        <dbReference type="EMBL" id="TBU24774.1"/>
    </source>
</evidence>
<dbReference type="AlphaFoldDB" id="A0A4Q9MBW0"/>
<feature type="compositionally biased region" description="Low complexity" evidence="2">
    <location>
        <begin position="692"/>
        <end position="711"/>
    </location>
</feature>
<feature type="compositionally biased region" description="Low complexity" evidence="2">
    <location>
        <begin position="1"/>
        <end position="17"/>
    </location>
</feature>
<accession>A0A4Q9MBW0</accession>
<dbReference type="Proteomes" id="UP000292957">
    <property type="component" value="Unassembled WGS sequence"/>
</dbReference>
<proteinExistence type="predicted"/>
<reference evidence="3" key="1">
    <citation type="submission" date="2019-01" db="EMBL/GenBank/DDBJ databases">
        <title>Draft genome sequences of three monokaryotic isolates of the white-rot basidiomycete fungus Dichomitus squalens.</title>
        <authorList>
            <consortium name="DOE Joint Genome Institute"/>
            <person name="Lopez S.C."/>
            <person name="Andreopoulos B."/>
            <person name="Pangilinan J."/>
            <person name="Lipzen A."/>
            <person name="Riley R."/>
            <person name="Ahrendt S."/>
            <person name="Ng V."/>
            <person name="Barry K."/>
            <person name="Daum C."/>
            <person name="Grigoriev I.V."/>
            <person name="Hilden K.S."/>
            <person name="Makela M.R."/>
            <person name="de Vries R.P."/>
        </authorList>
    </citation>
    <scope>NUCLEOTIDE SEQUENCE [LARGE SCALE GENOMIC DNA]</scope>
    <source>
        <strain evidence="3">OM18370.1</strain>
    </source>
</reference>
<evidence type="ECO:0000256" key="1">
    <source>
        <dbReference type="SAM" id="Coils"/>
    </source>
</evidence>
<feature type="region of interest" description="Disordered" evidence="2">
    <location>
        <begin position="1004"/>
        <end position="1114"/>
    </location>
</feature>
<feature type="compositionally biased region" description="Low complexity" evidence="2">
    <location>
        <begin position="235"/>
        <end position="250"/>
    </location>
</feature>
<feature type="compositionally biased region" description="Polar residues" evidence="2">
    <location>
        <begin position="183"/>
        <end position="194"/>
    </location>
</feature>
<dbReference type="OrthoDB" id="2507336at2759"/>
<feature type="coiled-coil region" evidence="1">
    <location>
        <begin position="732"/>
        <end position="819"/>
    </location>
</feature>
<gene>
    <name evidence="3" type="ORF">BD311DRAFT_671092</name>
</gene>
<feature type="compositionally biased region" description="Pro residues" evidence="2">
    <location>
        <begin position="145"/>
        <end position="157"/>
    </location>
</feature>
<name>A0A4Q9MBW0_9APHY</name>
<feature type="compositionally biased region" description="Low complexity" evidence="2">
    <location>
        <begin position="164"/>
        <end position="174"/>
    </location>
</feature>
<feature type="compositionally biased region" description="Low complexity" evidence="2">
    <location>
        <begin position="103"/>
        <end position="117"/>
    </location>
</feature>
<protein>
    <submittedName>
        <fullName evidence="3">Uncharacterized protein</fullName>
    </submittedName>
</protein>
<sequence length="1114" mass="121130">MPGMGMQPPPGNIVIPPQVIPPPPQGFVPFAEPVRPARFPSEQTPSPDTVVIPPRFPQPGVYDAPVIPPGPYYTGPPQQQYQAPPVQMTYSPGSDVIPPRPTPSESTTPSSQGSPGTDVMVIPPPQGGIDYGGGPQYPPQQITVVPPPGGLQPPPQGPTVIQVSTDRPSSPSGSSDHRPSVVYEQQPSPSQTEQMRPEHAPADAGRPESPHQSPSPVRIPVHEHPSEAGPHTTNVVVQQPQQQPQQQLPSSPRPASPSVRPAEMSPQIPIIIQPPAQVYGPGPGMPMGPGMPVPVPGMAPGMPGPERSLKYTDLGLVLPKAGVHVVHRRLAMMTPVIHIVGPTLLAMKIGTTARIALVPDDLSLPAMMIRATARVTLVLDDLSLPVTTTVDIVATPGIVIALTTGPALHEMIVMTLATGPARPATIQTGNGVLPADIVHALLVTRTDTENVLPAMGTDTENILPATRTGMVPVRLVVMIADMDARLHPVSVHALLRLMKMKTSLKVDVLTLLQHVVVPVPSGEPVPIPHEVPATTPSAFPVGPSAVPMTPSVAPMAPSAAPMAPSAVPPVMTTYPPPVTVVQPPGPVGLAYSGPSDVAAADAERERQERFTELADIMDRTLLDLQDGEEKREQNYRANEEEREKMFTEAERRRDMEAQQRREAVWKELEDRLAALPPAVSGASPVPPPGEPPAGDVPVSEPGASPTTLTPAPALADDAASIVDSMRAAAERHAQDIHEVVRLEREAAQAERERAQELDRAERDRMHEEYQAHIRALESELSAVRKELEDEKMARATEEAERHERERAEMLEQNDMMRNQLGDLTNLVTEQRDEIARKRELADQRWETKQARWEQKDEEDSHTRNMLETILANQAAMMNSHATAKDELLAEMRDNQRQALDAIEQQRIAYEGTIREMAEAWRADCERHKNETIEAVKATANEQIPYNVQGYLDEFSRSLATEVRMLLSEVGKLREDKRNLEYQIGELLKFKAKYGPGGEFDPSWKPAMVCVPTDAAPQPEPAPPEPEPEVPQQAPSAWRTLPTRGSRRRRTQQPAPQPPPEPQPAPTTQSWATWQPDPAFRPSPPIQPVEHLLAPPQGSPGLFGPRSPRDSVIGR</sequence>
<feature type="region of interest" description="Disordered" evidence="2">
    <location>
        <begin position="1"/>
        <end position="262"/>
    </location>
</feature>
<feature type="compositionally biased region" description="Pro residues" evidence="2">
    <location>
        <begin position="1054"/>
        <end position="1064"/>
    </location>
</feature>
<keyword evidence="1" id="KW-0175">Coiled coil</keyword>
<feature type="region of interest" description="Disordered" evidence="2">
    <location>
        <begin position="677"/>
        <end position="711"/>
    </location>
</feature>
<organism evidence="3">
    <name type="scientific">Dichomitus squalens</name>
    <dbReference type="NCBI Taxonomy" id="114155"/>
    <lineage>
        <taxon>Eukaryota</taxon>
        <taxon>Fungi</taxon>
        <taxon>Dikarya</taxon>
        <taxon>Basidiomycota</taxon>
        <taxon>Agaricomycotina</taxon>
        <taxon>Agaricomycetes</taxon>
        <taxon>Polyporales</taxon>
        <taxon>Polyporaceae</taxon>
        <taxon>Dichomitus</taxon>
    </lineage>
</organism>
<feature type="compositionally biased region" description="Low complexity" evidence="2">
    <location>
        <begin position="1029"/>
        <end position="1043"/>
    </location>
</feature>